<accession>A0A2Z4PR87</accession>
<dbReference type="OrthoDB" id="8673673at2"/>
<dbReference type="SUPFAM" id="SSF53213">
    <property type="entry name" value="LigB-like"/>
    <property type="match status" value="1"/>
</dbReference>
<dbReference type="Gene3D" id="3.40.830.10">
    <property type="entry name" value="LigB-like"/>
    <property type="match status" value="1"/>
</dbReference>
<dbReference type="AlphaFoldDB" id="A0A2Z4PR87"/>
<dbReference type="EMBL" id="CP016181">
    <property type="protein sequence ID" value="AWX99573.1"/>
    <property type="molecule type" value="Genomic_DNA"/>
</dbReference>
<dbReference type="Proteomes" id="UP000249898">
    <property type="component" value="Chromosome"/>
</dbReference>
<sequence length="284" mass="31480">MANIIGAVTTSHIPAIANAMANKAEETPYWKPFFDGYPPVRKWLNEKKPDVIVLFYNDHGLEFFIDKKPTFAIGVADEYHNSDEGWGIATIPPVTGESELSWHIANSLVDDGFDMTICQEMKVDHGLTVPLSLMWPGNNYSHVKVIPVCINCEQYPMPQPKRCYALGQAIGKAIESFDSDMTVAIFGTGGLSHQLDGEGAGTLNRKFDLECMDKLVECPEELTKYSNLDLVKIGGAQTVELNMWIAMRGVLRGKVTELHRNYHAPISNTGAGLLLLEHEMPKAE</sequence>
<dbReference type="NCBIfam" id="NF009903">
    <property type="entry name" value="PRK13366.1"/>
    <property type="match status" value="1"/>
</dbReference>
<evidence type="ECO:0000313" key="3">
    <source>
        <dbReference type="Proteomes" id="UP000249898"/>
    </source>
</evidence>
<organism evidence="2 3">
    <name type="scientific">Marinomonas primoryensis</name>
    <dbReference type="NCBI Taxonomy" id="178399"/>
    <lineage>
        <taxon>Bacteria</taxon>
        <taxon>Pseudomonadati</taxon>
        <taxon>Pseudomonadota</taxon>
        <taxon>Gammaproteobacteria</taxon>
        <taxon>Oceanospirillales</taxon>
        <taxon>Oceanospirillaceae</taxon>
        <taxon>Marinomonas</taxon>
    </lineage>
</organism>
<gene>
    <name evidence="2" type="ORF">A8139_05865</name>
</gene>
<name>A0A2Z4PR87_9GAMM</name>
<dbReference type="GO" id="GO:0008198">
    <property type="term" value="F:ferrous iron binding"/>
    <property type="evidence" value="ECO:0007669"/>
    <property type="project" value="InterPro"/>
</dbReference>
<dbReference type="InterPro" id="IPR004183">
    <property type="entry name" value="Xdiol_dOase_suB"/>
</dbReference>
<dbReference type="NCBIfam" id="NF009901">
    <property type="entry name" value="PRK13364.1"/>
    <property type="match status" value="1"/>
</dbReference>
<dbReference type="Pfam" id="PF02900">
    <property type="entry name" value="LigB"/>
    <property type="match status" value="1"/>
</dbReference>
<dbReference type="RefSeq" id="WP_112136428.1">
    <property type="nucleotide sequence ID" value="NZ_CP016181.1"/>
</dbReference>
<keyword evidence="2" id="KW-0223">Dioxygenase</keyword>
<dbReference type="GO" id="GO:0016702">
    <property type="term" value="F:oxidoreductase activity, acting on single donors with incorporation of molecular oxygen, incorporation of two atoms of oxygen"/>
    <property type="evidence" value="ECO:0007669"/>
    <property type="project" value="UniProtKB-ARBA"/>
</dbReference>
<reference evidence="2 3" key="1">
    <citation type="submission" date="2016-06" db="EMBL/GenBank/DDBJ databases">
        <title>The sequenced genome of the ice-adhering bacterium Marinomonas primoryensis, from Antarctica.</title>
        <authorList>
            <person name="Graham L."/>
            <person name="Vance T.D.R."/>
            <person name="Davies P.L."/>
        </authorList>
    </citation>
    <scope>NUCLEOTIDE SEQUENCE [LARGE SCALE GENOMIC DNA]</scope>
    <source>
        <strain evidence="2 3">AceL</strain>
    </source>
</reference>
<protein>
    <submittedName>
        <fullName evidence="2">Protocatechuate 3,4-dioxygenase</fullName>
    </submittedName>
</protein>
<keyword evidence="2" id="KW-0560">Oxidoreductase</keyword>
<evidence type="ECO:0000259" key="1">
    <source>
        <dbReference type="Pfam" id="PF02900"/>
    </source>
</evidence>
<evidence type="ECO:0000313" key="2">
    <source>
        <dbReference type="EMBL" id="AWX99573.1"/>
    </source>
</evidence>
<dbReference type="NCBIfam" id="NF009902">
    <property type="entry name" value="PRK13365.1"/>
    <property type="match status" value="1"/>
</dbReference>
<proteinExistence type="predicted"/>
<feature type="domain" description="Extradiol ring-cleavage dioxygenase class III enzyme subunit B" evidence="1">
    <location>
        <begin position="7"/>
        <end position="270"/>
    </location>
</feature>